<evidence type="ECO:0000313" key="3">
    <source>
        <dbReference type="Proteomes" id="UP000004691"/>
    </source>
</evidence>
<evidence type="ECO:0000313" key="2">
    <source>
        <dbReference type="EMBL" id="EID54139.1"/>
    </source>
</evidence>
<reference evidence="2 3" key="1">
    <citation type="submission" date="2012-01" db="EMBL/GenBank/DDBJ databases">
        <title>Improved High-Quality Draft sequence of Saccharomonospora xinjiangensis XJ-54.</title>
        <authorList>
            <consortium name="US DOE Joint Genome Institute"/>
            <person name="Lucas S."/>
            <person name="Han J."/>
            <person name="Lapidus A."/>
            <person name="Cheng J.-F."/>
            <person name="Goodwin L."/>
            <person name="Pitluck S."/>
            <person name="Peters L."/>
            <person name="Mikhailova N."/>
            <person name="Teshima H."/>
            <person name="Detter J.C."/>
            <person name="Han C."/>
            <person name="Tapia R."/>
            <person name="Land M."/>
            <person name="Hauser L."/>
            <person name="Kyrpides N."/>
            <person name="Ivanova N."/>
            <person name="Pagani I."/>
            <person name="Brambilla E.-M."/>
            <person name="Klenk H.-P."/>
            <person name="Woyke T."/>
        </authorList>
    </citation>
    <scope>NUCLEOTIDE SEQUENCE [LARGE SCALE GENOMIC DNA]</scope>
    <source>
        <strain evidence="2 3">XJ-54</strain>
    </source>
</reference>
<dbReference type="HOGENOM" id="CLU_117639_0_0_11"/>
<keyword evidence="1" id="KW-0175">Coiled coil</keyword>
<feature type="coiled-coil region" evidence="1">
    <location>
        <begin position="115"/>
        <end position="142"/>
    </location>
</feature>
<gene>
    <name evidence="2" type="ORF">SacxiDRAFT_1902</name>
</gene>
<sequence length="152" mass="16227">MPVWEDEPAKSGSVGGAAAAMAASFNTKDVSAMASGAKEMLKSAKSGGFRVSEEAAKPIREVLQKHVEEVERMAHDFSLLALAPPALGHHDYGKRVAEFQLRATAVDPNSPAEVLKKLRQVLVDADKALEIAVQKYQEAEDAAASSVKSRQV</sequence>
<dbReference type="eggNOG" id="ENOG50348JQ">
    <property type="taxonomic scope" value="Bacteria"/>
</dbReference>
<dbReference type="AlphaFoldDB" id="I0V1Y6"/>
<evidence type="ECO:0008006" key="4">
    <source>
        <dbReference type="Google" id="ProtNLM"/>
    </source>
</evidence>
<keyword evidence="3" id="KW-1185">Reference proteome</keyword>
<dbReference type="EMBL" id="JH636049">
    <property type="protein sequence ID" value="EID54139.1"/>
    <property type="molecule type" value="Genomic_DNA"/>
</dbReference>
<dbReference type="RefSeq" id="WP_006238288.1">
    <property type="nucleotide sequence ID" value="NZ_JH636049.1"/>
</dbReference>
<name>I0V1Y6_9PSEU</name>
<organism evidence="2 3">
    <name type="scientific">Saccharomonospora xinjiangensis XJ-54</name>
    <dbReference type="NCBI Taxonomy" id="882086"/>
    <lineage>
        <taxon>Bacteria</taxon>
        <taxon>Bacillati</taxon>
        <taxon>Actinomycetota</taxon>
        <taxon>Actinomycetes</taxon>
        <taxon>Pseudonocardiales</taxon>
        <taxon>Pseudonocardiaceae</taxon>
        <taxon>Saccharomonospora</taxon>
    </lineage>
</organism>
<accession>I0V1Y6</accession>
<proteinExistence type="predicted"/>
<dbReference type="Proteomes" id="UP000004691">
    <property type="component" value="Unassembled WGS sequence"/>
</dbReference>
<evidence type="ECO:0000256" key="1">
    <source>
        <dbReference type="SAM" id="Coils"/>
    </source>
</evidence>
<protein>
    <recommendedName>
        <fullName evidence="4">PE domain-containing protein</fullName>
    </recommendedName>
</protein>